<keyword evidence="5" id="KW-0488">Methylation</keyword>
<evidence type="ECO:0000256" key="9">
    <source>
        <dbReference type="ARBA" id="ARBA00023136"/>
    </source>
</evidence>
<evidence type="ECO:0000256" key="3">
    <source>
        <dbReference type="ARBA" id="ARBA00020042"/>
    </source>
</evidence>
<dbReference type="InterPro" id="IPR012902">
    <property type="entry name" value="N_methyl_site"/>
</dbReference>
<dbReference type="InterPro" id="IPR010054">
    <property type="entry name" value="Type2_sec_GspG"/>
</dbReference>
<dbReference type="Gene3D" id="3.30.700.10">
    <property type="entry name" value="Glycoprotein, Type 4 Pilin"/>
    <property type="match status" value="1"/>
</dbReference>
<name>A0A831ZXV9_9BACT</name>
<dbReference type="EMBL" id="DSTK01000009">
    <property type="protein sequence ID" value="HFK96043.1"/>
    <property type="molecule type" value="Genomic_DNA"/>
</dbReference>
<evidence type="ECO:0000256" key="5">
    <source>
        <dbReference type="ARBA" id="ARBA00022481"/>
    </source>
</evidence>
<feature type="domain" description="Type II secretion system protein GspG C-terminal" evidence="11">
    <location>
        <begin position="46"/>
        <end position="150"/>
    </location>
</feature>
<reference evidence="12" key="1">
    <citation type="journal article" date="2020" name="mSystems">
        <title>Genome- and Community-Level Interaction Insights into Carbon Utilization and Element Cycling Functions of Hydrothermarchaeota in Hydrothermal Sediment.</title>
        <authorList>
            <person name="Zhou Z."/>
            <person name="Liu Y."/>
            <person name="Xu W."/>
            <person name="Pan J."/>
            <person name="Luo Z.H."/>
            <person name="Li M."/>
        </authorList>
    </citation>
    <scope>NUCLEOTIDE SEQUENCE [LARGE SCALE GENOMIC DNA]</scope>
    <source>
        <strain evidence="12">SpSt-456</strain>
    </source>
</reference>
<dbReference type="InterPro" id="IPR013545">
    <property type="entry name" value="T2SS_protein-GspG_C"/>
</dbReference>
<dbReference type="NCBIfam" id="TIGR02532">
    <property type="entry name" value="IV_pilin_GFxxxE"/>
    <property type="match status" value="1"/>
</dbReference>
<keyword evidence="6" id="KW-0997">Cell inner membrane</keyword>
<protein>
    <recommendedName>
        <fullName evidence="3">Type II secretion system core protein G</fullName>
    </recommendedName>
</protein>
<comment type="subcellular location">
    <subcellularLocation>
        <location evidence="1">Cell inner membrane</location>
        <topology evidence="1">Single-pass membrane protein</topology>
    </subcellularLocation>
</comment>
<evidence type="ECO:0000256" key="7">
    <source>
        <dbReference type="ARBA" id="ARBA00022692"/>
    </source>
</evidence>
<dbReference type="Pfam" id="PF08334">
    <property type="entry name" value="T2SSG"/>
    <property type="match status" value="1"/>
</dbReference>
<keyword evidence="7 10" id="KW-0812">Transmembrane</keyword>
<accession>A0A831ZXV9</accession>
<feature type="transmembrane region" description="Helical" evidence="10">
    <location>
        <begin position="21"/>
        <end position="43"/>
    </location>
</feature>
<comment type="caution">
    <text evidence="12">The sequence shown here is derived from an EMBL/GenBank/DDBJ whole genome shotgun (WGS) entry which is preliminary data.</text>
</comment>
<dbReference type="GO" id="GO:0005886">
    <property type="term" value="C:plasma membrane"/>
    <property type="evidence" value="ECO:0007669"/>
    <property type="project" value="UniProtKB-SubCell"/>
</dbReference>
<keyword evidence="9 10" id="KW-0472">Membrane</keyword>
<evidence type="ECO:0000256" key="1">
    <source>
        <dbReference type="ARBA" id="ARBA00004377"/>
    </source>
</evidence>
<evidence type="ECO:0000313" key="12">
    <source>
        <dbReference type="EMBL" id="HFK96043.1"/>
    </source>
</evidence>
<evidence type="ECO:0000256" key="6">
    <source>
        <dbReference type="ARBA" id="ARBA00022519"/>
    </source>
</evidence>
<dbReference type="PANTHER" id="PTHR30093">
    <property type="entry name" value="GENERAL SECRETION PATHWAY PROTEIN G"/>
    <property type="match status" value="1"/>
</dbReference>
<keyword evidence="4" id="KW-1003">Cell membrane</keyword>
<evidence type="ECO:0000256" key="8">
    <source>
        <dbReference type="ARBA" id="ARBA00022989"/>
    </source>
</evidence>
<dbReference type="InterPro" id="IPR000983">
    <property type="entry name" value="Bac_GSPG_pilin"/>
</dbReference>
<dbReference type="GO" id="GO:0015628">
    <property type="term" value="P:protein secretion by the type II secretion system"/>
    <property type="evidence" value="ECO:0007669"/>
    <property type="project" value="InterPro"/>
</dbReference>
<dbReference type="PANTHER" id="PTHR30093:SF44">
    <property type="entry name" value="TYPE II SECRETION SYSTEM CORE PROTEIN G"/>
    <property type="match status" value="1"/>
</dbReference>
<dbReference type="PROSITE" id="PS00409">
    <property type="entry name" value="PROKAR_NTER_METHYL"/>
    <property type="match status" value="1"/>
</dbReference>
<dbReference type="GO" id="GO:0015627">
    <property type="term" value="C:type II protein secretion system complex"/>
    <property type="evidence" value="ECO:0007669"/>
    <property type="project" value="InterPro"/>
</dbReference>
<dbReference type="AlphaFoldDB" id="A0A831ZXV9"/>
<dbReference type="InterPro" id="IPR045584">
    <property type="entry name" value="Pilin-like"/>
</dbReference>
<evidence type="ECO:0000256" key="2">
    <source>
        <dbReference type="ARBA" id="ARBA00009984"/>
    </source>
</evidence>
<dbReference type="PRINTS" id="PR00813">
    <property type="entry name" value="BCTERIALGSPG"/>
</dbReference>
<keyword evidence="8 10" id="KW-1133">Transmembrane helix</keyword>
<evidence type="ECO:0000256" key="4">
    <source>
        <dbReference type="ARBA" id="ARBA00022475"/>
    </source>
</evidence>
<comment type="similarity">
    <text evidence="2">Belongs to the GSP G family.</text>
</comment>
<dbReference type="Pfam" id="PF07963">
    <property type="entry name" value="N_methyl"/>
    <property type="match status" value="1"/>
</dbReference>
<sequence>MDRTREKQARRRDTFGVRGDRGFTLIELLIVMVILGLLAALVAPKMFQKVGTSKIKAAKAQIALLGTALDAYRLDVGRYPTTEQGLSALRVNPGFDTWDGPYLPKDAPKDPWGRDYVYRCPGQHGDYDLYSLGADGREGGEGENADVASWQ</sequence>
<evidence type="ECO:0000259" key="11">
    <source>
        <dbReference type="Pfam" id="PF08334"/>
    </source>
</evidence>
<evidence type="ECO:0000256" key="10">
    <source>
        <dbReference type="SAM" id="Phobius"/>
    </source>
</evidence>
<gene>
    <name evidence="12" type="primary">gspG</name>
    <name evidence="12" type="ORF">ENS06_01810</name>
</gene>
<dbReference type="SUPFAM" id="SSF54523">
    <property type="entry name" value="Pili subunits"/>
    <property type="match status" value="1"/>
</dbReference>
<dbReference type="NCBIfam" id="TIGR01710">
    <property type="entry name" value="typeII_sec_gspG"/>
    <property type="match status" value="1"/>
</dbReference>
<proteinExistence type="inferred from homology"/>
<organism evidence="12">
    <name type="scientific">Desulfacinum infernum</name>
    <dbReference type="NCBI Taxonomy" id="35837"/>
    <lineage>
        <taxon>Bacteria</taxon>
        <taxon>Pseudomonadati</taxon>
        <taxon>Thermodesulfobacteriota</taxon>
        <taxon>Syntrophobacteria</taxon>
        <taxon>Syntrophobacterales</taxon>
        <taxon>Syntrophobacteraceae</taxon>
        <taxon>Desulfacinum</taxon>
    </lineage>
</organism>